<evidence type="ECO:0008006" key="4">
    <source>
        <dbReference type="Google" id="ProtNLM"/>
    </source>
</evidence>
<dbReference type="SUPFAM" id="SSF53335">
    <property type="entry name" value="S-adenosyl-L-methionine-dependent methyltransferases"/>
    <property type="match status" value="2"/>
</dbReference>
<comment type="caution">
    <text evidence="2">The sequence shown here is derived from an EMBL/GenBank/DDBJ whole genome shotgun (WGS) entry which is preliminary data.</text>
</comment>
<dbReference type="Pfam" id="PF10294">
    <property type="entry name" value="Methyltransf_16"/>
    <property type="match status" value="1"/>
</dbReference>
<keyword evidence="3" id="KW-1185">Reference proteome</keyword>
<feature type="region of interest" description="Disordered" evidence="1">
    <location>
        <begin position="25"/>
        <end position="47"/>
    </location>
</feature>
<organism evidence="2 3">
    <name type="scientific">Strigomonas culicis</name>
    <dbReference type="NCBI Taxonomy" id="28005"/>
    <lineage>
        <taxon>Eukaryota</taxon>
        <taxon>Discoba</taxon>
        <taxon>Euglenozoa</taxon>
        <taxon>Kinetoplastea</taxon>
        <taxon>Metakinetoplastina</taxon>
        <taxon>Trypanosomatida</taxon>
        <taxon>Trypanosomatidae</taxon>
        <taxon>Strigomonadinae</taxon>
        <taxon>Strigomonas</taxon>
    </lineage>
</organism>
<dbReference type="Proteomes" id="UP000015354">
    <property type="component" value="Unassembled WGS sequence"/>
</dbReference>
<reference evidence="2 3" key="1">
    <citation type="journal article" date="2013" name="PLoS ONE">
        <title>Predicting the Proteins of Angomonas deanei, Strigomonas culicis and Their Respective Endosymbionts Reveals New Aspects of the Trypanosomatidae Family.</title>
        <authorList>
            <person name="Motta M.C."/>
            <person name="Martins A.C."/>
            <person name="de Souza S.S."/>
            <person name="Catta-Preta C.M."/>
            <person name="Silva R."/>
            <person name="Klein C.C."/>
            <person name="de Almeida L.G."/>
            <person name="de Lima Cunha O."/>
            <person name="Ciapina L.P."/>
            <person name="Brocchi M."/>
            <person name="Colabardini A.C."/>
            <person name="de Araujo Lima B."/>
            <person name="Machado C.R."/>
            <person name="de Almeida Soares C.M."/>
            <person name="Probst C.M."/>
            <person name="de Menezes C.B."/>
            <person name="Thompson C.E."/>
            <person name="Bartholomeu D.C."/>
            <person name="Gradia D.F."/>
            <person name="Pavoni D.P."/>
            <person name="Grisard E.C."/>
            <person name="Fantinatti-Garboggini F."/>
            <person name="Marchini F.K."/>
            <person name="Rodrigues-Luiz G.F."/>
            <person name="Wagner G."/>
            <person name="Goldman G.H."/>
            <person name="Fietto J.L."/>
            <person name="Elias M.C."/>
            <person name="Goldman M.H."/>
            <person name="Sagot M.F."/>
            <person name="Pereira M."/>
            <person name="Stoco P.H."/>
            <person name="de Mendonca-Neto R.P."/>
            <person name="Teixeira S.M."/>
            <person name="Maciel T.E."/>
            <person name="de Oliveira Mendes T.A."/>
            <person name="Urmenyi T.P."/>
            <person name="de Souza W."/>
            <person name="Schenkman S."/>
            <person name="de Vasconcelos A.T."/>
        </authorList>
    </citation>
    <scope>NUCLEOTIDE SEQUENCE [LARGE SCALE GENOMIC DNA]</scope>
</reference>
<protein>
    <recommendedName>
        <fullName evidence="4">Methyltransferase</fullName>
    </recommendedName>
</protein>
<proteinExistence type="predicted"/>
<name>S9UKQ0_9TRYP</name>
<gene>
    <name evidence="2" type="ORF">STCU_12215</name>
</gene>
<dbReference type="Gene3D" id="3.40.50.150">
    <property type="entry name" value="Vaccinia Virus protein VP39"/>
    <property type="match status" value="1"/>
</dbReference>
<sequence>MIKWVRRELDTIYGPVRNIFFGVEDAPADGETPDGAAPSAARGRAPDAVPLTASEEDELASELESAEGLLGAVLWNSNLAALRHLHHHVFARHPRVQANLRQPRGPPLAGLTVVELGAGVGSLGIALARAGATVLVTDLPDLYPLMSANRKLNAAQIAAGQAPPPDDGGPSPQHGGGRCEVLGWRWGPTDTIGLNPHKRLRQRESGAAKAAKQQKHTERSSSSGGGGGGGPADVASVVRDMLQDLAAPSQSCQAAARLLFKGRPPPHRVDYVVMCDALYGNPKDWPALLYTLSEILLVLHQGDPRDAGVAPPQGCQIINFCEQRVRNVEAQFLALLHSQNEKNEQRYRAYSAPRGTATAAWREAVRADMIARLAETIQDRQKEDILMAAVDLQQLRALSPAPADGGGMRYWNWKRSEMEEEKSELGMPIFVTEMTLGTTRGDSLLIVDPSTAPTPTDGERTAAAAAPQKKEKRPRND</sequence>
<feature type="region of interest" description="Disordered" evidence="1">
    <location>
        <begin position="441"/>
        <end position="477"/>
    </location>
</feature>
<dbReference type="PANTHER" id="PTHR14614">
    <property type="entry name" value="HEPATOCELLULAR CARCINOMA-ASSOCIATED ANTIGEN"/>
    <property type="match status" value="1"/>
</dbReference>
<evidence type="ECO:0000313" key="3">
    <source>
        <dbReference type="Proteomes" id="UP000015354"/>
    </source>
</evidence>
<dbReference type="InterPro" id="IPR029063">
    <property type="entry name" value="SAM-dependent_MTases_sf"/>
</dbReference>
<feature type="region of interest" description="Disordered" evidence="1">
    <location>
        <begin position="157"/>
        <end position="234"/>
    </location>
</feature>
<dbReference type="InterPro" id="IPR019410">
    <property type="entry name" value="Methyltransf_16"/>
</dbReference>
<evidence type="ECO:0000256" key="1">
    <source>
        <dbReference type="SAM" id="MobiDB-lite"/>
    </source>
</evidence>
<dbReference type="AlphaFoldDB" id="S9UKQ0"/>
<dbReference type="OrthoDB" id="413520at2759"/>
<feature type="compositionally biased region" description="Low complexity" evidence="1">
    <location>
        <begin position="34"/>
        <end position="47"/>
    </location>
</feature>
<accession>S9UKQ0</accession>
<dbReference type="PANTHER" id="PTHR14614:SF97">
    <property type="entry name" value="S-ADENOSYL-L-METHIONINE-DEPENDENT METHYLTRANSFERASES SUPERFAMILY PROTEIN"/>
    <property type="match status" value="1"/>
</dbReference>
<dbReference type="EMBL" id="ATMH01012366">
    <property type="protein sequence ID" value="EPY15236.1"/>
    <property type="molecule type" value="Genomic_DNA"/>
</dbReference>
<evidence type="ECO:0000313" key="2">
    <source>
        <dbReference type="EMBL" id="EPY15236.1"/>
    </source>
</evidence>